<accession>A0AAD8IT29</accession>
<evidence type="ECO:0000313" key="2">
    <source>
        <dbReference type="Proteomes" id="UP001237642"/>
    </source>
</evidence>
<dbReference type="Proteomes" id="UP001237642">
    <property type="component" value="Unassembled WGS sequence"/>
</dbReference>
<proteinExistence type="predicted"/>
<gene>
    <name evidence="1" type="ORF">POM88_010668</name>
</gene>
<dbReference type="EMBL" id="JAUIZM010000003">
    <property type="protein sequence ID" value="KAK1391612.1"/>
    <property type="molecule type" value="Genomic_DNA"/>
</dbReference>
<evidence type="ECO:0000313" key="1">
    <source>
        <dbReference type="EMBL" id="KAK1391612.1"/>
    </source>
</evidence>
<name>A0AAD8IT29_9APIA</name>
<protein>
    <submittedName>
        <fullName evidence="1">Uncharacterized protein</fullName>
    </submittedName>
</protein>
<reference evidence="1" key="1">
    <citation type="submission" date="2023-02" db="EMBL/GenBank/DDBJ databases">
        <title>Genome of toxic invasive species Heracleum sosnowskyi carries increased number of genes despite the absence of recent whole-genome duplications.</title>
        <authorList>
            <person name="Schelkunov M."/>
            <person name="Shtratnikova V."/>
            <person name="Makarenko M."/>
            <person name="Klepikova A."/>
            <person name="Omelchenko D."/>
            <person name="Novikova G."/>
            <person name="Obukhova E."/>
            <person name="Bogdanov V."/>
            <person name="Penin A."/>
            <person name="Logacheva M."/>
        </authorList>
    </citation>
    <scope>NUCLEOTIDE SEQUENCE</scope>
    <source>
        <strain evidence="1">Hsosn_3</strain>
        <tissue evidence="1">Leaf</tissue>
    </source>
</reference>
<dbReference type="AlphaFoldDB" id="A0AAD8IT29"/>
<sequence length="121" mass="13937">MGKKKGAKGESSKGKKARCANYTSKAPVDYDDDELLEEEEDEHPIFTYNNTPHFPTFKIELGEARIIIQWPIYNLDARNFTKLIINLSIHDKAIVHENKTSTFRDLYYIPVIEITRSCSVT</sequence>
<reference evidence="1" key="2">
    <citation type="submission" date="2023-05" db="EMBL/GenBank/DDBJ databases">
        <authorList>
            <person name="Schelkunov M.I."/>
        </authorList>
    </citation>
    <scope>NUCLEOTIDE SEQUENCE</scope>
    <source>
        <strain evidence="1">Hsosn_3</strain>
        <tissue evidence="1">Leaf</tissue>
    </source>
</reference>
<keyword evidence="2" id="KW-1185">Reference proteome</keyword>
<organism evidence="1 2">
    <name type="scientific">Heracleum sosnowskyi</name>
    <dbReference type="NCBI Taxonomy" id="360622"/>
    <lineage>
        <taxon>Eukaryota</taxon>
        <taxon>Viridiplantae</taxon>
        <taxon>Streptophyta</taxon>
        <taxon>Embryophyta</taxon>
        <taxon>Tracheophyta</taxon>
        <taxon>Spermatophyta</taxon>
        <taxon>Magnoliopsida</taxon>
        <taxon>eudicotyledons</taxon>
        <taxon>Gunneridae</taxon>
        <taxon>Pentapetalae</taxon>
        <taxon>asterids</taxon>
        <taxon>campanulids</taxon>
        <taxon>Apiales</taxon>
        <taxon>Apiaceae</taxon>
        <taxon>Apioideae</taxon>
        <taxon>apioid superclade</taxon>
        <taxon>Tordylieae</taxon>
        <taxon>Tordyliinae</taxon>
        <taxon>Heracleum</taxon>
    </lineage>
</organism>
<comment type="caution">
    <text evidence="1">The sequence shown here is derived from an EMBL/GenBank/DDBJ whole genome shotgun (WGS) entry which is preliminary data.</text>
</comment>